<dbReference type="SUPFAM" id="SSF52799">
    <property type="entry name" value="(Phosphotyrosine protein) phosphatases II"/>
    <property type="match status" value="1"/>
</dbReference>
<evidence type="ECO:0000256" key="8">
    <source>
        <dbReference type="ARBA" id="ARBA00051722"/>
    </source>
</evidence>
<dbReference type="InterPro" id="IPR000387">
    <property type="entry name" value="Tyr_Pase_dom"/>
</dbReference>
<name>A0A553PZ88_9TELE</name>
<comment type="similarity">
    <text evidence="2">Belongs to the protein-tyrosine phosphatase family. Non-receptor class dual specificity subfamily.</text>
</comment>
<dbReference type="GO" id="GO:0007165">
    <property type="term" value="P:signal transduction"/>
    <property type="evidence" value="ECO:0007669"/>
    <property type="project" value="TreeGrafter"/>
</dbReference>
<evidence type="ECO:0000256" key="1">
    <source>
        <dbReference type="ARBA" id="ARBA00004496"/>
    </source>
</evidence>
<evidence type="ECO:0000256" key="3">
    <source>
        <dbReference type="ARBA" id="ARBA00022490"/>
    </source>
</evidence>
<protein>
    <recommendedName>
        <fullName evidence="14">Protein-tyrosine-phosphatase</fullName>
    </recommendedName>
</protein>
<dbReference type="InterPro" id="IPR020422">
    <property type="entry name" value="TYR_PHOSPHATASE_DUAL_dom"/>
</dbReference>
<evidence type="ECO:0000313" key="13">
    <source>
        <dbReference type="Proteomes" id="UP000316079"/>
    </source>
</evidence>
<dbReference type="PANTHER" id="PTHR45948">
    <property type="entry name" value="DUAL SPECIFICITY PROTEIN PHOSPHATASE DDB_G0269404-RELATED"/>
    <property type="match status" value="1"/>
</dbReference>
<organism evidence="12 13">
    <name type="scientific">Danionella cerebrum</name>
    <dbReference type="NCBI Taxonomy" id="2873325"/>
    <lineage>
        <taxon>Eukaryota</taxon>
        <taxon>Metazoa</taxon>
        <taxon>Chordata</taxon>
        <taxon>Craniata</taxon>
        <taxon>Vertebrata</taxon>
        <taxon>Euteleostomi</taxon>
        <taxon>Actinopterygii</taxon>
        <taxon>Neopterygii</taxon>
        <taxon>Teleostei</taxon>
        <taxon>Ostariophysi</taxon>
        <taxon>Cypriniformes</taxon>
        <taxon>Danionidae</taxon>
        <taxon>Danioninae</taxon>
        <taxon>Danionella</taxon>
    </lineage>
</organism>
<comment type="catalytic activity">
    <reaction evidence="7">
        <text>O-phospho-L-threonyl-[protein] + H2O = L-threonyl-[protein] + phosphate</text>
        <dbReference type="Rhea" id="RHEA:47004"/>
        <dbReference type="Rhea" id="RHEA-COMP:11060"/>
        <dbReference type="Rhea" id="RHEA-COMP:11605"/>
        <dbReference type="ChEBI" id="CHEBI:15377"/>
        <dbReference type="ChEBI" id="CHEBI:30013"/>
        <dbReference type="ChEBI" id="CHEBI:43474"/>
        <dbReference type="ChEBI" id="CHEBI:61977"/>
        <dbReference type="EC" id="3.1.3.16"/>
    </reaction>
</comment>
<dbReference type="SMART" id="SM00404">
    <property type="entry name" value="PTPc_motif"/>
    <property type="match status" value="1"/>
</dbReference>
<dbReference type="Pfam" id="PF00782">
    <property type="entry name" value="DSPc"/>
    <property type="match status" value="1"/>
</dbReference>
<dbReference type="InterPro" id="IPR000340">
    <property type="entry name" value="Dual-sp_phosphatase_cat-dom"/>
</dbReference>
<gene>
    <name evidence="12" type="ORF">DNTS_003977</name>
</gene>
<sequence>MGNGMNKVVDGLYLGNIRGELHRVQHLEDLIRATQRISSGEIGGSTGFSLITLSQNSVDGFLLLLETSSVCSQTLGKQWTLWVQNSSRVNSPSAPGSAMACGAECVQRSPPEQEQMLERRRRLLNIDEFSFCAVSDGDTEDSENRESLSRNGITHILSVCNNARPVLEDMTYLCIDAADASRQNLSQHFRESIRFIHECRLDGGACLVHCLAGVSRSTTLLVAYLMTVTSFGWEDCLSAVKAVRSFVGPNDGFQQQLQEFQTEQLSEYRAWLQATFRPSPFQDQEQVEALLKLFSQQQEQSGRSDPDWMGPAHHFYPVSRNRFSASDGSG</sequence>
<evidence type="ECO:0000256" key="9">
    <source>
        <dbReference type="ARBA" id="ARBA00059358"/>
    </source>
</evidence>
<dbReference type="GO" id="GO:0004725">
    <property type="term" value="F:protein tyrosine phosphatase activity"/>
    <property type="evidence" value="ECO:0007669"/>
    <property type="project" value="UniProtKB-EC"/>
</dbReference>
<evidence type="ECO:0000313" key="12">
    <source>
        <dbReference type="EMBL" id="TRY82997.1"/>
    </source>
</evidence>
<feature type="domain" description="Tyrosine specific protein phosphatases" evidence="11">
    <location>
        <begin position="187"/>
        <end position="261"/>
    </location>
</feature>
<evidence type="ECO:0000259" key="10">
    <source>
        <dbReference type="PROSITE" id="PS50054"/>
    </source>
</evidence>
<dbReference type="FunFam" id="3.90.190.10:FF:000048">
    <property type="entry name" value="dual specificity protein phosphatase 22 isoform X1"/>
    <property type="match status" value="1"/>
</dbReference>
<comment type="catalytic activity">
    <reaction evidence="6">
        <text>O-phospho-L-seryl-[protein] + H2O = L-seryl-[protein] + phosphate</text>
        <dbReference type="Rhea" id="RHEA:20629"/>
        <dbReference type="Rhea" id="RHEA-COMP:9863"/>
        <dbReference type="Rhea" id="RHEA-COMP:11604"/>
        <dbReference type="ChEBI" id="CHEBI:15377"/>
        <dbReference type="ChEBI" id="CHEBI:29999"/>
        <dbReference type="ChEBI" id="CHEBI:43474"/>
        <dbReference type="ChEBI" id="CHEBI:83421"/>
        <dbReference type="EC" id="3.1.3.16"/>
    </reaction>
</comment>
<reference evidence="12 13" key="1">
    <citation type="journal article" date="2019" name="Sci. Data">
        <title>Hybrid genome assembly and annotation of Danionella translucida.</title>
        <authorList>
            <person name="Kadobianskyi M."/>
            <person name="Schulze L."/>
            <person name="Schuelke M."/>
            <person name="Judkewitz B."/>
        </authorList>
    </citation>
    <scope>NUCLEOTIDE SEQUENCE [LARGE SCALE GENOMIC DNA]</scope>
    <source>
        <strain evidence="12 13">Bolton</strain>
    </source>
</reference>
<comment type="catalytic activity">
    <reaction evidence="8">
        <text>O-phospho-L-tyrosyl-[protein] + H2O = L-tyrosyl-[protein] + phosphate</text>
        <dbReference type="Rhea" id="RHEA:10684"/>
        <dbReference type="Rhea" id="RHEA-COMP:10136"/>
        <dbReference type="Rhea" id="RHEA-COMP:20101"/>
        <dbReference type="ChEBI" id="CHEBI:15377"/>
        <dbReference type="ChEBI" id="CHEBI:43474"/>
        <dbReference type="ChEBI" id="CHEBI:46858"/>
        <dbReference type="ChEBI" id="CHEBI:61978"/>
        <dbReference type="EC" id="3.1.3.48"/>
    </reaction>
</comment>
<comment type="caution">
    <text evidence="12">The sequence shown here is derived from an EMBL/GenBank/DDBJ whole genome shotgun (WGS) entry which is preliminary data.</text>
</comment>
<evidence type="ECO:0000256" key="7">
    <source>
        <dbReference type="ARBA" id="ARBA00048336"/>
    </source>
</evidence>
<comment type="function">
    <text evidence="9">Activates the Jnk signaling pathway. Dephosphorylates and deactivates p38 and stress-activated protein kinase/c-Jun N-terminal kinase (SAPK/JNK).</text>
</comment>
<dbReference type="InterPro" id="IPR016130">
    <property type="entry name" value="Tyr_Pase_AS"/>
</dbReference>
<keyword evidence="3" id="KW-0963">Cytoplasm</keyword>
<dbReference type="GO" id="GO:0004722">
    <property type="term" value="F:protein serine/threonine phosphatase activity"/>
    <property type="evidence" value="ECO:0007669"/>
    <property type="project" value="UniProtKB-EC"/>
</dbReference>
<feature type="domain" description="Tyrosine-protein phosphatase" evidence="10">
    <location>
        <begin position="122"/>
        <end position="266"/>
    </location>
</feature>
<dbReference type="InterPro" id="IPR003595">
    <property type="entry name" value="Tyr_Pase_cat"/>
</dbReference>
<dbReference type="GO" id="GO:0005829">
    <property type="term" value="C:cytosol"/>
    <property type="evidence" value="ECO:0007669"/>
    <property type="project" value="TreeGrafter"/>
</dbReference>
<comment type="subcellular location">
    <subcellularLocation>
        <location evidence="1">Cytoplasm</location>
    </subcellularLocation>
</comment>
<evidence type="ECO:0000259" key="11">
    <source>
        <dbReference type="PROSITE" id="PS50056"/>
    </source>
</evidence>
<dbReference type="PROSITE" id="PS50056">
    <property type="entry name" value="TYR_PHOSPHATASE_2"/>
    <property type="match status" value="1"/>
</dbReference>
<dbReference type="PANTHER" id="PTHR45948:SF1">
    <property type="entry name" value="TYROSINE-PROTEIN PHOSPHATASE DOMAIN-CONTAINING PROTEIN"/>
    <property type="match status" value="1"/>
</dbReference>
<evidence type="ECO:0000256" key="6">
    <source>
        <dbReference type="ARBA" id="ARBA00047761"/>
    </source>
</evidence>
<dbReference type="OrthoDB" id="9979246at2759"/>
<dbReference type="PROSITE" id="PS50054">
    <property type="entry name" value="TYR_PHOSPHATASE_DUAL"/>
    <property type="match status" value="1"/>
</dbReference>
<accession>A0A553PZ88</accession>
<dbReference type="SMART" id="SM00195">
    <property type="entry name" value="DSPc"/>
    <property type="match status" value="1"/>
</dbReference>
<evidence type="ECO:0000256" key="2">
    <source>
        <dbReference type="ARBA" id="ARBA00008601"/>
    </source>
</evidence>
<dbReference type="EMBL" id="SRMA01026507">
    <property type="protein sequence ID" value="TRY82997.1"/>
    <property type="molecule type" value="Genomic_DNA"/>
</dbReference>
<dbReference type="GO" id="GO:0050860">
    <property type="term" value="P:negative regulation of T cell receptor signaling pathway"/>
    <property type="evidence" value="ECO:0007669"/>
    <property type="project" value="UniProtKB-ARBA"/>
</dbReference>
<dbReference type="GO" id="GO:0071363">
    <property type="term" value="P:cellular response to growth factor stimulus"/>
    <property type="evidence" value="ECO:0007669"/>
    <property type="project" value="UniProtKB-ARBA"/>
</dbReference>
<dbReference type="Gene3D" id="3.90.190.10">
    <property type="entry name" value="Protein tyrosine phosphatase superfamily"/>
    <property type="match status" value="1"/>
</dbReference>
<dbReference type="GO" id="GO:0030155">
    <property type="term" value="P:regulation of cell adhesion"/>
    <property type="evidence" value="ECO:0007669"/>
    <property type="project" value="UniProtKB-ARBA"/>
</dbReference>
<keyword evidence="13" id="KW-1185">Reference proteome</keyword>
<dbReference type="PROSITE" id="PS00383">
    <property type="entry name" value="TYR_PHOSPHATASE_1"/>
    <property type="match status" value="1"/>
</dbReference>
<proteinExistence type="inferred from homology"/>
<keyword evidence="4" id="KW-0378">Hydrolase</keyword>
<dbReference type="InterPro" id="IPR029021">
    <property type="entry name" value="Prot-tyrosine_phosphatase-like"/>
</dbReference>
<dbReference type="Proteomes" id="UP000316079">
    <property type="component" value="Unassembled WGS sequence"/>
</dbReference>
<evidence type="ECO:0008006" key="14">
    <source>
        <dbReference type="Google" id="ProtNLM"/>
    </source>
</evidence>
<keyword evidence="5" id="KW-0904">Protein phosphatase</keyword>
<dbReference type="AlphaFoldDB" id="A0A553PZ88"/>
<evidence type="ECO:0000256" key="5">
    <source>
        <dbReference type="ARBA" id="ARBA00022912"/>
    </source>
</evidence>
<dbReference type="GO" id="GO:1990782">
    <property type="term" value="F:protein tyrosine kinase binding"/>
    <property type="evidence" value="ECO:0007669"/>
    <property type="project" value="UniProtKB-ARBA"/>
</dbReference>
<evidence type="ECO:0000256" key="4">
    <source>
        <dbReference type="ARBA" id="ARBA00022801"/>
    </source>
</evidence>